<dbReference type="Proteomes" id="UP001647509">
    <property type="component" value="Unassembled WGS sequence"/>
</dbReference>
<protein>
    <submittedName>
        <fullName evidence="1">DUF3871 family protein</fullName>
    </submittedName>
</protein>
<accession>A0ACC5U5W9</accession>
<sequence length="343" mass="39632">MELISVSNNKERKNNTPSFDGAVQSFQGLSLPSKEEGFIQKPFIEANTKNISLSELKESCIVPVFSKDNERTIAHQEFIEVTQECLGSVFHHQKEGVPEIRVSHQIKGRTADAIYKPVKQLLEHEKTQYFERMAFVIRIPSIRETINGNSLSLMVGGVRAYNQENLYNKKTYEKFKFFIGFQNMVCCNLCISTDGFTSELRATSFDELKSKIIEVIEGYEAEKHLKMMKELSSYSLSEHQFAQLIGKARLYNFLSKEERLELPQMDFADRQMNIIAKDYYKDRSFCRDVNGDINLYNVYNLFTSANKSSYIDSFLDRNVNAFDFSRGLTKALNGDSKYHWFLS</sequence>
<comment type="caution">
    <text evidence="1">The sequence shown here is derived from an EMBL/GenBank/DDBJ whole genome shotgun (WGS) entry which is preliminary data.</text>
</comment>
<evidence type="ECO:0000313" key="1">
    <source>
        <dbReference type="EMBL" id="MBU2949707.1"/>
    </source>
</evidence>
<evidence type="ECO:0000313" key="2">
    <source>
        <dbReference type="Proteomes" id="UP001647509"/>
    </source>
</evidence>
<organism evidence="1 2">
    <name type="scientific">Pseudotamlana agarivorans</name>
    <dbReference type="NCBI Taxonomy" id="481183"/>
    <lineage>
        <taxon>Bacteria</taxon>
        <taxon>Pseudomonadati</taxon>
        <taxon>Bacteroidota</taxon>
        <taxon>Flavobacteriia</taxon>
        <taxon>Flavobacteriales</taxon>
        <taxon>Flavobacteriaceae</taxon>
        <taxon>Pseudotamlana</taxon>
    </lineage>
</organism>
<gene>
    <name evidence="1" type="ORF">KO493_03235</name>
</gene>
<dbReference type="EMBL" id="JAHKPD010000008">
    <property type="protein sequence ID" value="MBU2949707.1"/>
    <property type="molecule type" value="Genomic_DNA"/>
</dbReference>
<keyword evidence="2" id="KW-1185">Reference proteome</keyword>
<reference evidence="1" key="1">
    <citation type="submission" date="2021-05" db="EMBL/GenBank/DDBJ databases">
        <title>Draft genomes of bacteria isolated from model marine particles.</title>
        <authorList>
            <person name="Datta M.S."/>
            <person name="Schwartzman J.A."/>
            <person name="Enke T.N."/>
            <person name="Saavedra J."/>
            <person name="Cermak N."/>
            <person name="Cordero O.X."/>
        </authorList>
    </citation>
    <scope>NUCLEOTIDE SEQUENCE</scope>
    <source>
        <strain evidence="1">I2M19</strain>
    </source>
</reference>
<proteinExistence type="predicted"/>
<name>A0ACC5U5W9_9FLAO</name>